<sequence length="143" mass="15346">MTHVRPATLADRPALRAIQAASLDSPQPSLLDAGLRGAATVLVAGREPTGYALAVGRRPTDLVELAVAPDHRNAGRGSALLESLLARGGAFRLTVRADDERARRFYERHGFRLEKSLPGYYDDGDGLRLVRQPDSASDDAAES</sequence>
<dbReference type="InterPro" id="IPR050680">
    <property type="entry name" value="YpeA/RimI_acetyltransf"/>
</dbReference>
<dbReference type="PATRIC" id="fig|1132509.6.peg.3622"/>
<dbReference type="RefSeq" id="WP_007695542.1">
    <property type="nucleotide sequence ID" value="NZ_AOMB01000042.1"/>
</dbReference>
<evidence type="ECO:0000256" key="2">
    <source>
        <dbReference type="ARBA" id="ARBA00023315"/>
    </source>
</evidence>
<dbReference type="AlphaFoldDB" id="M0LRV6"/>
<dbReference type="PANTHER" id="PTHR43420:SF12">
    <property type="entry name" value="N-ACETYLTRANSFERASE DOMAIN-CONTAINING PROTEIN"/>
    <property type="match status" value="1"/>
</dbReference>
<proteinExistence type="predicted"/>
<dbReference type="PANTHER" id="PTHR43420">
    <property type="entry name" value="ACETYLTRANSFERASE"/>
    <property type="match status" value="1"/>
</dbReference>
<keyword evidence="1 5" id="KW-0808">Transferase</keyword>
<dbReference type="InterPro" id="IPR016181">
    <property type="entry name" value="Acyl_CoA_acyltransferase"/>
</dbReference>
<dbReference type="OrthoDB" id="87545at2157"/>
<dbReference type="PROSITE" id="PS51186">
    <property type="entry name" value="GNAT"/>
    <property type="match status" value="1"/>
</dbReference>
<dbReference type="eggNOG" id="arCOG00833">
    <property type="taxonomic scope" value="Archaea"/>
</dbReference>
<evidence type="ECO:0000259" key="4">
    <source>
        <dbReference type="PROSITE" id="PS51186"/>
    </source>
</evidence>
<organism evidence="5 6">
    <name type="scientific">Halococcus hamelinensis 100A6</name>
    <dbReference type="NCBI Taxonomy" id="1132509"/>
    <lineage>
        <taxon>Archaea</taxon>
        <taxon>Methanobacteriati</taxon>
        <taxon>Methanobacteriota</taxon>
        <taxon>Stenosarchaea group</taxon>
        <taxon>Halobacteria</taxon>
        <taxon>Halobacteriales</taxon>
        <taxon>Halococcaceae</taxon>
        <taxon>Halococcus</taxon>
    </lineage>
</organism>
<evidence type="ECO:0000313" key="5">
    <source>
        <dbReference type="EMBL" id="EMA36211.1"/>
    </source>
</evidence>
<protein>
    <submittedName>
        <fullName evidence="5">Pab N-terminal acetyltransferase</fullName>
    </submittedName>
</protein>
<gene>
    <name evidence="5" type="ORF">C447_15601</name>
</gene>
<dbReference type="SUPFAM" id="SSF55729">
    <property type="entry name" value="Acyl-CoA N-acyltransferases (Nat)"/>
    <property type="match status" value="1"/>
</dbReference>
<dbReference type="Proteomes" id="UP000011566">
    <property type="component" value="Unassembled WGS sequence"/>
</dbReference>
<dbReference type="Pfam" id="PF13508">
    <property type="entry name" value="Acetyltransf_7"/>
    <property type="match status" value="1"/>
</dbReference>
<keyword evidence="2" id="KW-0012">Acyltransferase</keyword>
<evidence type="ECO:0000313" key="6">
    <source>
        <dbReference type="Proteomes" id="UP000011566"/>
    </source>
</evidence>
<name>M0LRV6_9EURY</name>
<accession>M0LRV6</accession>
<reference evidence="5 6" key="1">
    <citation type="journal article" date="2014" name="PLoS Genet.">
        <title>Phylogenetically driven sequencing of extremely halophilic archaea reveals strategies for static and dynamic osmo-response.</title>
        <authorList>
            <person name="Becker E.A."/>
            <person name="Seitzer P.M."/>
            <person name="Tritt A."/>
            <person name="Larsen D."/>
            <person name="Krusor M."/>
            <person name="Yao A.I."/>
            <person name="Wu D."/>
            <person name="Madern D."/>
            <person name="Eisen J.A."/>
            <person name="Darling A.E."/>
            <person name="Facciotti M.T."/>
        </authorList>
    </citation>
    <scope>NUCLEOTIDE SEQUENCE [LARGE SCALE GENOMIC DNA]</scope>
    <source>
        <strain evidence="5 6">100A6</strain>
    </source>
</reference>
<dbReference type="GO" id="GO:0016747">
    <property type="term" value="F:acyltransferase activity, transferring groups other than amino-acyl groups"/>
    <property type="evidence" value="ECO:0007669"/>
    <property type="project" value="InterPro"/>
</dbReference>
<evidence type="ECO:0000256" key="1">
    <source>
        <dbReference type="ARBA" id="ARBA00022679"/>
    </source>
</evidence>
<keyword evidence="6" id="KW-1185">Reference proteome</keyword>
<dbReference type="CDD" id="cd04301">
    <property type="entry name" value="NAT_SF"/>
    <property type="match status" value="1"/>
</dbReference>
<evidence type="ECO:0000256" key="3">
    <source>
        <dbReference type="SAM" id="MobiDB-lite"/>
    </source>
</evidence>
<dbReference type="Gene3D" id="3.40.630.30">
    <property type="match status" value="1"/>
</dbReference>
<dbReference type="InterPro" id="IPR000182">
    <property type="entry name" value="GNAT_dom"/>
</dbReference>
<comment type="caution">
    <text evidence="5">The sequence shown here is derived from an EMBL/GenBank/DDBJ whole genome shotgun (WGS) entry which is preliminary data.</text>
</comment>
<feature type="domain" description="N-acetyltransferase" evidence="4">
    <location>
        <begin position="2"/>
        <end position="134"/>
    </location>
</feature>
<dbReference type="EMBL" id="AOMB01000042">
    <property type="protein sequence ID" value="EMA36211.1"/>
    <property type="molecule type" value="Genomic_DNA"/>
</dbReference>
<feature type="region of interest" description="Disordered" evidence="3">
    <location>
        <begin position="118"/>
        <end position="143"/>
    </location>
</feature>